<dbReference type="SUPFAM" id="SSF53850">
    <property type="entry name" value="Periplasmic binding protein-like II"/>
    <property type="match status" value="1"/>
</dbReference>
<dbReference type="PANTHER" id="PTHR33376">
    <property type="match status" value="1"/>
</dbReference>
<sequence length="350" mass="37228" precursor="true">MNRFALSALLGTAVTSLTIPAAQAQDLAEAQLNVIGSASFMPLYSEREYPFWTQTLGAASEGKITAEVRPFNEAGLTGTELLRLIQQGVADAATPILGYLAADDAMSEAVDLAGIAPDVATARAVSDAWEPVLDAHFRDKNDARVLGILAYPSQVLLCKDGFDSLADLEGRKVRTGNRSLAELMESLGASSVTMPIGDVVPSLERGVVDCAITGSLTAYNQGWYEVVDYVSDLGLGWSQLATIVSLRSWEAMPEANRSFIETQYAAFAEEVWDEVDEQTEVGFDCLTGRAECPLGEAAGMTLVAASDADRALLQEKLGETVVSAWAERCGEGCAEAWNGAMAEIVGVRAE</sequence>
<evidence type="ECO:0000313" key="5">
    <source>
        <dbReference type="EMBL" id="APZ50866.1"/>
    </source>
</evidence>
<evidence type="ECO:0000256" key="1">
    <source>
        <dbReference type="ARBA" id="ARBA00004418"/>
    </source>
</evidence>
<gene>
    <name evidence="5" type="ORF">Ga0080574_TMP532</name>
</gene>
<dbReference type="InterPro" id="IPR038404">
    <property type="entry name" value="TRAP_DctP_sf"/>
</dbReference>
<reference evidence="5 6" key="1">
    <citation type="submission" date="2016-04" db="EMBL/GenBank/DDBJ databases">
        <title>Deep-sea bacteria in the southern Pacific.</title>
        <authorList>
            <person name="Tang K."/>
        </authorList>
    </citation>
    <scope>NUCLEOTIDE SEQUENCE [LARGE SCALE GENOMIC DNA]</scope>
    <source>
        <strain evidence="5 6">JLT2014</strain>
        <plasmid evidence="6">ppaby1</plasmid>
    </source>
</reference>
<keyword evidence="2 4" id="KW-0732">Signal</keyword>
<dbReference type="KEGG" id="paby:Ga0080574_TMP532"/>
<keyword evidence="5" id="KW-0614">Plasmid</keyword>
<dbReference type="Gene3D" id="3.40.190.170">
    <property type="entry name" value="Bacterial extracellular solute-binding protein, family 7"/>
    <property type="match status" value="1"/>
</dbReference>
<dbReference type="InterPro" id="IPR018389">
    <property type="entry name" value="DctP_fam"/>
</dbReference>
<dbReference type="PANTHER" id="PTHR33376:SF15">
    <property type="entry name" value="BLL6794 PROTEIN"/>
    <property type="match status" value="1"/>
</dbReference>
<dbReference type="GO" id="GO:0042597">
    <property type="term" value="C:periplasmic space"/>
    <property type="evidence" value="ECO:0007669"/>
    <property type="project" value="UniProtKB-SubCell"/>
</dbReference>
<evidence type="ECO:0000256" key="2">
    <source>
        <dbReference type="ARBA" id="ARBA00022729"/>
    </source>
</evidence>
<geneLocation type="plasmid" evidence="6">
    <name>ppaby1</name>
</geneLocation>
<dbReference type="NCBIfam" id="NF037995">
    <property type="entry name" value="TRAP_S1"/>
    <property type="match status" value="1"/>
</dbReference>
<dbReference type="RefSeq" id="WP_076695064.1">
    <property type="nucleotide sequence ID" value="NZ_CP015091.1"/>
</dbReference>
<dbReference type="EMBL" id="CP015091">
    <property type="protein sequence ID" value="APZ50866.1"/>
    <property type="molecule type" value="Genomic_DNA"/>
</dbReference>
<organism evidence="5 6">
    <name type="scientific">Salipiger abyssi</name>
    <dbReference type="NCBI Taxonomy" id="1250539"/>
    <lineage>
        <taxon>Bacteria</taxon>
        <taxon>Pseudomonadati</taxon>
        <taxon>Pseudomonadota</taxon>
        <taxon>Alphaproteobacteria</taxon>
        <taxon>Rhodobacterales</taxon>
        <taxon>Roseobacteraceae</taxon>
        <taxon>Salipiger</taxon>
    </lineage>
</organism>
<dbReference type="Proteomes" id="UP000187059">
    <property type="component" value="Plasmid pPABY1"/>
</dbReference>
<name>A0A1P8UN96_9RHOB</name>
<proteinExistence type="predicted"/>
<keyword evidence="6" id="KW-1185">Reference proteome</keyword>
<keyword evidence="3" id="KW-0574">Periplasm</keyword>
<evidence type="ECO:0000256" key="4">
    <source>
        <dbReference type="SAM" id="SignalP"/>
    </source>
</evidence>
<accession>A0A1P8UN96</accession>
<dbReference type="CDD" id="cd13602">
    <property type="entry name" value="PBP2_TRAP_BpDctp6_7"/>
    <property type="match status" value="1"/>
</dbReference>
<dbReference type="GO" id="GO:0055085">
    <property type="term" value="P:transmembrane transport"/>
    <property type="evidence" value="ECO:0007669"/>
    <property type="project" value="InterPro"/>
</dbReference>
<evidence type="ECO:0000313" key="6">
    <source>
        <dbReference type="Proteomes" id="UP000187059"/>
    </source>
</evidence>
<evidence type="ECO:0000256" key="3">
    <source>
        <dbReference type="ARBA" id="ARBA00022764"/>
    </source>
</evidence>
<feature type="chain" id="PRO_5013088860" evidence="4">
    <location>
        <begin position="25"/>
        <end position="350"/>
    </location>
</feature>
<protein>
    <submittedName>
        <fullName evidence="5">TRAP-type C4-dicarboxylate transport system, periplasmic component</fullName>
    </submittedName>
</protein>
<dbReference type="Pfam" id="PF03480">
    <property type="entry name" value="DctP"/>
    <property type="match status" value="1"/>
</dbReference>
<comment type="subcellular location">
    <subcellularLocation>
        <location evidence="1">Periplasm</location>
    </subcellularLocation>
</comment>
<dbReference type="AlphaFoldDB" id="A0A1P8UN96"/>
<feature type="signal peptide" evidence="4">
    <location>
        <begin position="1"/>
        <end position="24"/>
    </location>
</feature>